<comment type="caution">
    <text evidence="1">The sequence shown here is derived from an EMBL/GenBank/DDBJ whole genome shotgun (WGS) entry which is preliminary data.</text>
</comment>
<name>A0ACC3NQV7_9PEZI</name>
<protein>
    <submittedName>
        <fullName evidence="1">Uncharacterized protein</fullName>
    </submittedName>
</protein>
<evidence type="ECO:0000313" key="1">
    <source>
        <dbReference type="EMBL" id="KAK3719935.1"/>
    </source>
</evidence>
<proteinExistence type="predicted"/>
<dbReference type="EMBL" id="JAUTXU010000024">
    <property type="protein sequence ID" value="KAK3719935.1"/>
    <property type="molecule type" value="Genomic_DNA"/>
</dbReference>
<accession>A0ACC3NQV7</accession>
<organism evidence="1 2">
    <name type="scientific">Vermiconidia calcicola</name>
    <dbReference type="NCBI Taxonomy" id="1690605"/>
    <lineage>
        <taxon>Eukaryota</taxon>
        <taxon>Fungi</taxon>
        <taxon>Dikarya</taxon>
        <taxon>Ascomycota</taxon>
        <taxon>Pezizomycotina</taxon>
        <taxon>Dothideomycetes</taxon>
        <taxon>Dothideomycetidae</taxon>
        <taxon>Mycosphaerellales</taxon>
        <taxon>Extremaceae</taxon>
        <taxon>Vermiconidia</taxon>
    </lineage>
</organism>
<sequence>MTPINLTDHSLDRRGIGILVIPWILVAIGITSCFGLVGVYLWKSYQIQRRESRARVRRELHADAAPGRNWYGRRGAEGGGLGVWTGFGESYRKVEVFA</sequence>
<gene>
    <name evidence="1" type="ORF">LTR37_004058</name>
</gene>
<keyword evidence="2" id="KW-1185">Reference proteome</keyword>
<dbReference type="Proteomes" id="UP001281147">
    <property type="component" value="Unassembled WGS sequence"/>
</dbReference>
<evidence type="ECO:0000313" key="2">
    <source>
        <dbReference type="Proteomes" id="UP001281147"/>
    </source>
</evidence>
<reference evidence="1" key="1">
    <citation type="submission" date="2023-07" db="EMBL/GenBank/DDBJ databases">
        <title>Black Yeasts Isolated from many extreme environments.</title>
        <authorList>
            <person name="Coleine C."/>
            <person name="Stajich J.E."/>
            <person name="Selbmann L."/>
        </authorList>
    </citation>
    <scope>NUCLEOTIDE SEQUENCE</scope>
    <source>
        <strain evidence="1">CCFEE 5714</strain>
    </source>
</reference>